<dbReference type="PANTHER" id="PTHR43788">
    <property type="entry name" value="DNA2/NAM7 HELICASE FAMILY MEMBER"/>
    <property type="match status" value="1"/>
</dbReference>
<dbReference type="SMART" id="SM00382">
    <property type="entry name" value="AAA"/>
    <property type="match status" value="1"/>
</dbReference>
<proteinExistence type="inferred from homology"/>
<dbReference type="HAMAP" id="MF_01487">
    <property type="entry name" value="RecD"/>
    <property type="match status" value="1"/>
</dbReference>
<feature type="binding site" evidence="11">
    <location>
        <begin position="185"/>
        <end position="192"/>
    </location>
    <ligand>
        <name>ATP</name>
        <dbReference type="ChEBI" id="CHEBI:30616"/>
    </ligand>
</feature>
<dbReference type="InterPro" id="IPR041851">
    <property type="entry name" value="RecD_N_sf"/>
</dbReference>
<evidence type="ECO:0000256" key="9">
    <source>
        <dbReference type="ARBA" id="ARBA00023204"/>
    </source>
</evidence>
<keyword evidence="3 11" id="KW-0227">DNA damage</keyword>
<dbReference type="CDD" id="cd18809">
    <property type="entry name" value="SF1_C_RecD"/>
    <property type="match status" value="1"/>
</dbReference>
<keyword evidence="7 11" id="KW-0067">ATP-binding</keyword>
<evidence type="ECO:0000256" key="4">
    <source>
        <dbReference type="ARBA" id="ARBA00022801"/>
    </source>
</evidence>
<evidence type="ECO:0000256" key="1">
    <source>
        <dbReference type="ARBA" id="ARBA00022722"/>
    </source>
</evidence>
<keyword evidence="10 11" id="KW-0413">Isomerase</keyword>
<keyword evidence="4 11" id="KW-0378">Hydrolase</keyword>
<comment type="catalytic activity">
    <reaction evidence="11">
        <text>ATP + H2O = ADP + phosphate + H(+)</text>
        <dbReference type="Rhea" id="RHEA:13065"/>
        <dbReference type="ChEBI" id="CHEBI:15377"/>
        <dbReference type="ChEBI" id="CHEBI:15378"/>
        <dbReference type="ChEBI" id="CHEBI:30616"/>
        <dbReference type="ChEBI" id="CHEBI:43474"/>
        <dbReference type="ChEBI" id="CHEBI:456216"/>
        <dbReference type="EC" id="5.6.2.3"/>
    </reaction>
</comment>
<keyword evidence="9 11" id="KW-0234">DNA repair</keyword>
<name>A0AAN0KBJ5_9ACTN</name>
<comment type="subunit">
    <text evidence="11">Heterotrimer of RecB, RecC and RecD. All subunits contribute to DNA-binding.</text>
</comment>
<evidence type="ECO:0000256" key="10">
    <source>
        <dbReference type="ARBA" id="ARBA00023235"/>
    </source>
</evidence>
<dbReference type="GO" id="GO:0003677">
    <property type="term" value="F:DNA binding"/>
    <property type="evidence" value="ECO:0007669"/>
    <property type="project" value="UniProtKB-UniRule"/>
</dbReference>
<reference evidence="13" key="1">
    <citation type="journal article" date="2024" name="Int. J. Syst. Evol. Microbiol.">
        <title>Brooklawnia propionicigenes sp. nov., a facultatively anaerobic, propionate-producing bacterium isolated from a methanogenic reactor treating waste from cattle farms.</title>
        <authorList>
            <person name="Akita Y."/>
            <person name="Ueki A."/>
            <person name="Tonouchi A."/>
            <person name="Sugawara Y."/>
            <person name="Honma S."/>
            <person name="Kaku N."/>
            <person name="Ueki K."/>
        </authorList>
    </citation>
    <scope>NUCLEOTIDE SEQUENCE</scope>
    <source>
        <strain evidence="13">SH051</strain>
    </source>
</reference>
<comment type="function">
    <text evidence="11">A helicase/nuclease that prepares dsDNA breaks (DSB) for recombinational DNA repair. Binds to DSBs and unwinds DNA via a highly rapid and processive ATP-dependent bidirectional helicase activity. Unwinds dsDNA until it encounters a Chi (crossover hotspot instigator) sequence from the 3' direction. Cuts ssDNA a few nucleotides 3' to the Chi site. The properties and activities of the enzyme are changed at Chi. The Chi-altered holoenzyme produces a long 3'-ssDNA overhang and facilitates RecA-binding to the ssDNA for homologous DNA recombination and repair. Holoenzyme degrades any linearized DNA that is unable to undergo homologous recombination. In the holoenzyme this subunit has ssDNA-dependent ATPase and 5'-3' helicase activity. When added to pre-assembled RecBC greatly stimulates nuclease activity and augments holoenzyme processivity. Negatively regulates the RecA-loading ability of RecBCD.</text>
</comment>
<dbReference type="GO" id="GO:0043139">
    <property type="term" value="F:5'-3' DNA helicase activity"/>
    <property type="evidence" value="ECO:0007669"/>
    <property type="project" value="UniProtKB-UniRule"/>
</dbReference>
<evidence type="ECO:0000313" key="13">
    <source>
        <dbReference type="EMBL" id="BEH03457.1"/>
    </source>
</evidence>
<dbReference type="InterPro" id="IPR027785">
    <property type="entry name" value="UvrD-like_helicase_C"/>
</dbReference>
<keyword evidence="8 11" id="KW-0238">DNA-binding</keyword>
<dbReference type="CDD" id="cd17933">
    <property type="entry name" value="DEXSc_RecD-like"/>
    <property type="match status" value="1"/>
</dbReference>
<dbReference type="KEGG" id="broo:brsh051_27380"/>
<accession>A0AAN0KBJ5</accession>
<keyword evidence="2 11" id="KW-0547">Nucleotide-binding</keyword>
<dbReference type="InterPro" id="IPR050534">
    <property type="entry name" value="Coronavir_polyprotein_1ab"/>
</dbReference>
<dbReference type="Pfam" id="PF13538">
    <property type="entry name" value="UvrD_C_2"/>
    <property type="match status" value="1"/>
</dbReference>
<dbReference type="Pfam" id="PF21185">
    <property type="entry name" value="RecD_N"/>
    <property type="match status" value="1"/>
</dbReference>
<dbReference type="NCBIfam" id="TIGR01447">
    <property type="entry name" value="recD"/>
    <property type="match status" value="1"/>
</dbReference>
<evidence type="ECO:0000256" key="2">
    <source>
        <dbReference type="ARBA" id="ARBA00022741"/>
    </source>
</evidence>
<evidence type="ECO:0000256" key="3">
    <source>
        <dbReference type="ARBA" id="ARBA00022763"/>
    </source>
</evidence>
<evidence type="ECO:0000256" key="6">
    <source>
        <dbReference type="ARBA" id="ARBA00022839"/>
    </source>
</evidence>
<dbReference type="EMBL" id="AP028056">
    <property type="protein sequence ID" value="BEH03457.1"/>
    <property type="molecule type" value="Genomic_DNA"/>
</dbReference>
<gene>
    <name evidence="11 13" type="primary">recD</name>
    <name evidence="13" type="ORF">brsh051_27380</name>
</gene>
<comment type="similarity">
    <text evidence="11">Belongs to the RecD family.</text>
</comment>
<dbReference type="AlphaFoldDB" id="A0AAN0KBJ5"/>
<sequence>MTDEVFEVPVVATGLLAEFAAAGLISASGVHLARTLSWLTGECRDEVLLAVALCLRAQDSGSVCLPLDEPHSVAGELPWPDPAGWQLLLAESPLVVVGAEAAANQRPLRLIGHRLYLERNWQSEEAVRTALAQRIALPPPALDRQAVADAVMRVSRQRSAAQELTADQCAAVDTSVSTWTSVIAGGPGTGKTTTIAGLLRVLDDLVTHRTSVALASFTGKAAARMQQSLDASLSGSDRDGAVWKHLQVQPATTLHALLGARPGGRMTRDAGNPLPHDLLIIDEMSMVSLDLMAALMAALRPGTRLVMVGDPHQLSSVDAGAVLADIVSAGLPAAGGSPRSAITVLTHSHRFAGPIQHLADAILASRADDVLDLLASAPDGLTWAQTDPDPVLVETLNPLTADVVTQGRAMVSAARAGDAVQALSAMDAHRVLCAHRQGRYGVGGWSRAAEAELRRAILGYGREGEWYLGRPVLITRNAPDLQISNGDTGVVVRIDGQIQVALSSGDNPRLRSPWLLDSSETMHAMTVHKSQGSEYDAVTVVLPSAESPLLTRELFYTAVTRARQRVRIVGTAEAIRQAVTTAARRATGLGGRV</sequence>
<keyword evidence="1 11" id="KW-0540">Nuclease</keyword>
<dbReference type="GO" id="GO:0005524">
    <property type="term" value="F:ATP binding"/>
    <property type="evidence" value="ECO:0007669"/>
    <property type="project" value="UniProtKB-UniRule"/>
</dbReference>
<evidence type="ECO:0000256" key="11">
    <source>
        <dbReference type="HAMAP-Rule" id="MF_01487"/>
    </source>
</evidence>
<organism evidence="13 14">
    <name type="scientific">Brooklawnia propionicigenes</name>
    <dbReference type="NCBI Taxonomy" id="3041175"/>
    <lineage>
        <taxon>Bacteria</taxon>
        <taxon>Bacillati</taxon>
        <taxon>Actinomycetota</taxon>
        <taxon>Actinomycetes</taxon>
        <taxon>Propionibacteriales</taxon>
        <taxon>Propionibacteriaceae</taxon>
        <taxon>Brooklawnia</taxon>
    </lineage>
</organism>
<dbReference type="PANTHER" id="PTHR43788:SF6">
    <property type="entry name" value="DNA HELICASE B"/>
    <property type="match status" value="1"/>
</dbReference>
<evidence type="ECO:0000256" key="7">
    <source>
        <dbReference type="ARBA" id="ARBA00022840"/>
    </source>
</evidence>
<dbReference type="SUPFAM" id="SSF52540">
    <property type="entry name" value="P-loop containing nucleoside triphosphate hydrolases"/>
    <property type="match status" value="2"/>
</dbReference>
<dbReference type="Gene3D" id="1.10.10.1020">
    <property type="entry name" value="RecBCD complex, subunit RecD, N-terminal domain"/>
    <property type="match status" value="1"/>
</dbReference>
<evidence type="ECO:0000313" key="14">
    <source>
        <dbReference type="Proteomes" id="UP001431656"/>
    </source>
</evidence>
<keyword evidence="6 11" id="KW-0269">Exonuclease</keyword>
<dbReference type="RefSeq" id="WP_286265979.1">
    <property type="nucleotide sequence ID" value="NZ_AP028056.1"/>
</dbReference>
<dbReference type="GO" id="GO:0017116">
    <property type="term" value="F:single-stranded DNA helicase activity"/>
    <property type="evidence" value="ECO:0007669"/>
    <property type="project" value="TreeGrafter"/>
</dbReference>
<evidence type="ECO:0000259" key="12">
    <source>
        <dbReference type="SMART" id="SM00382"/>
    </source>
</evidence>
<dbReference type="InterPro" id="IPR027417">
    <property type="entry name" value="P-loop_NTPase"/>
</dbReference>
<keyword evidence="5 11" id="KW-0347">Helicase</keyword>
<dbReference type="Gene3D" id="3.40.50.300">
    <property type="entry name" value="P-loop containing nucleotide triphosphate hydrolases"/>
    <property type="match status" value="3"/>
</dbReference>
<dbReference type="InterPro" id="IPR006344">
    <property type="entry name" value="RecD"/>
</dbReference>
<protein>
    <recommendedName>
        <fullName evidence="11">RecBCD enzyme subunit RecD</fullName>
        <ecNumber evidence="11">5.6.2.3</ecNumber>
    </recommendedName>
    <alternativeName>
        <fullName evidence="11">DNA 5'-3' helicase subunit RecD</fullName>
    </alternativeName>
    <alternativeName>
        <fullName evidence="11">Exonuclease V subunit RecD</fullName>
        <shortName evidence="11">ExoV subunit RecD</shortName>
    </alternativeName>
    <alternativeName>
        <fullName evidence="11">Helicase/nuclease RecBCD subunit RecD</fullName>
    </alternativeName>
</protein>
<dbReference type="GO" id="GO:0009338">
    <property type="term" value="C:exodeoxyribonuclease V complex"/>
    <property type="evidence" value="ECO:0007669"/>
    <property type="project" value="InterPro"/>
</dbReference>
<dbReference type="EC" id="5.6.2.3" evidence="11"/>
<evidence type="ECO:0000256" key="8">
    <source>
        <dbReference type="ARBA" id="ARBA00023125"/>
    </source>
</evidence>
<dbReference type="InterPro" id="IPR003593">
    <property type="entry name" value="AAA+_ATPase"/>
</dbReference>
<dbReference type="Pfam" id="PF13245">
    <property type="entry name" value="AAA_19"/>
    <property type="match status" value="1"/>
</dbReference>
<dbReference type="GO" id="GO:0008854">
    <property type="term" value="F:exodeoxyribonuclease V activity"/>
    <property type="evidence" value="ECO:0007669"/>
    <property type="project" value="InterPro"/>
</dbReference>
<evidence type="ECO:0000256" key="5">
    <source>
        <dbReference type="ARBA" id="ARBA00022806"/>
    </source>
</evidence>
<dbReference type="GO" id="GO:0000724">
    <property type="term" value="P:double-strand break repair via homologous recombination"/>
    <property type="evidence" value="ECO:0007669"/>
    <property type="project" value="UniProtKB-UniRule"/>
</dbReference>
<comment type="miscellaneous">
    <text evidence="11">In the RecBCD complex, RecB has a slow 3'-5' helicase, an exonuclease activity and loads RecA onto ssDNA, RecD has a fast 5'-3' helicase activity, while RecC stimulates the ATPase and processivity of the RecB helicase and contributes to recognition of the Chi site.</text>
</comment>
<keyword evidence="14" id="KW-1185">Reference proteome</keyword>
<dbReference type="Proteomes" id="UP001431656">
    <property type="component" value="Chromosome"/>
</dbReference>
<feature type="domain" description="AAA+ ATPase" evidence="12">
    <location>
        <begin position="178"/>
        <end position="377"/>
    </location>
</feature>
<dbReference type="InterPro" id="IPR049550">
    <property type="entry name" value="RecD_N"/>
</dbReference>